<evidence type="ECO:0000313" key="1">
    <source>
        <dbReference type="EMBL" id="GLV59016.1"/>
    </source>
</evidence>
<sequence length="65" mass="7765">MLMRELASLQCTWVEQKDHLDRIWVSWFNCTVQPQAGQVYIKLFHTHPGRSVRYNAVRFLVPSIY</sequence>
<proteinExistence type="predicted"/>
<dbReference type="Proteomes" id="UP001344906">
    <property type="component" value="Unassembled WGS sequence"/>
</dbReference>
<organism evidence="1 2">
    <name type="scientific">Dictyobacter halimunensis</name>
    <dbReference type="NCBI Taxonomy" id="3026934"/>
    <lineage>
        <taxon>Bacteria</taxon>
        <taxon>Bacillati</taxon>
        <taxon>Chloroflexota</taxon>
        <taxon>Ktedonobacteria</taxon>
        <taxon>Ktedonobacterales</taxon>
        <taxon>Dictyobacteraceae</taxon>
        <taxon>Dictyobacter</taxon>
    </lineage>
</organism>
<reference evidence="1 2" key="1">
    <citation type="submission" date="2023-02" db="EMBL/GenBank/DDBJ databases">
        <title>Dictyobacter halimunensis sp. nov., a new member of the class Ktedonobacteria from forest soil in a geothermal area.</title>
        <authorList>
            <person name="Rachmania M.K."/>
            <person name="Ningsih F."/>
            <person name="Sakai Y."/>
            <person name="Yabe S."/>
            <person name="Yokota A."/>
            <person name="Sjamsuridzal W."/>
        </authorList>
    </citation>
    <scope>NUCLEOTIDE SEQUENCE [LARGE SCALE GENOMIC DNA]</scope>
    <source>
        <strain evidence="1 2">S3.2.2.5</strain>
    </source>
</reference>
<evidence type="ECO:0000313" key="2">
    <source>
        <dbReference type="Proteomes" id="UP001344906"/>
    </source>
</evidence>
<accession>A0ABQ6FZF1</accession>
<comment type="caution">
    <text evidence="1">The sequence shown here is derived from an EMBL/GenBank/DDBJ whole genome shotgun (WGS) entry which is preliminary data.</text>
</comment>
<name>A0ABQ6FZF1_9CHLR</name>
<protein>
    <submittedName>
        <fullName evidence="1">Uncharacterized protein</fullName>
    </submittedName>
</protein>
<gene>
    <name evidence="1" type="ORF">KDH_58440</name>
</gene>
<dbReference type="EMBL" id="BSRI01000002">
    <property type="protein sequence ID" value="GLV59016.1"/>
    <property type="molecule type" value="Genomic_DNA"/>
</dbReference>
<keyword evidence="2" id="KW-1185">Reference proteome</keyword>